<dbReference type="GO" id="GO:0005524">
    <property type="term" value="F:ATP binding"/>
    <property type="evidence" value="ECO:0007669"/>
    <property type="project" value="UniProtKB-KW"/>
</dbReference>
<accession>A0A248UE30</accession>
<feature type="domain" description="ABC transporter" evidence="7">
    <location>
        <begin position="2"/>
        <end position="233"/>
    </location>
</feature>
<evidence type="ECO:0000256" key="2">
    <source>
        <dbReference type="ARBA" id="ARBA00005417"/>
    </source>
</evidence>
<dbReference type="PANTHER" id="PTHR43820:SF4">
    <property type="entry name" value="HIGH-AFFINITY BRANCHED-CHAIN AMINO ACID TRANSPORT ATP-BINDING PROTEIN LIVF"/>
    <property type="match status" value="1"/>
</dbReference>
<dbReference type="GO" id="GO:0005886">
    <property type="term" value="C:plasma membrane"/>
    <property type="evidence" value="ECO:0007669"/>
    <property type="project" value="UniProtKB-SubCell"/>
</dbReference>
<dbReference type="InterPro" id="IPR017871">
    <property type="entry name" value="ABC_transporter-like_CS"/>
</dbReference>
<dbReference type="InterPro" id="IPR003439">
    <property type="entry name" value="ABC_transporter-like_ATP-bd"/>
</dbReference>
<dbReference type="InterPro" id="IPR003593">
    <property type="entry name" value="AAA+_ATPase"/>
</dbReference>
<dbReference type="PROSITE" id="PS00211">
    <property type="entry name" value="ABC_TRANSPORTER_1"/>
    <property type="match status" value="1"/>
</dbReference>
<keyword evidence="6" id="KW-0029">Amino-acid transport</keyword>
<dbReference type="KEGG" id="och:CES85_5676"/>
<evidence type="ECO:0000256" key="1">
    <source>
        <dbReference type="ARBA" id="ARBA00004533"/>
    </source>
</evidence>
<dbReference type="CDD" id="cd03224">
    <property type="entry name" value="ABC_TM1139_LivF_branched"/>
    <property type="match status" value="1"/>
</dbReference>
<dbReference type="SUPFAM" id="SSF52540">
    <property type="entry name" value="P-loop containing nucleoside triphosphate hydrolases"/>
    <property type="match status" value="1"/>
</dbReference>
<dbReference type="InterPro" id="IPR052156">
    <property type="entry name" value="BCAA_Transport_ATP-bd_LivF"/>
</dbReference>
<dbReference type="PANTHER" id="PTHR43820">
    <property type="entry name" value="HIGH-AFFINITY BRANCHED-CHAIN AMINO ACID TRANSPORT ATP-BINDING PROTEIN LIVF"/>
    <property type="match status" value="1"/>
</dbReference>
<reference evidence="8 9" key="1">
    <citation type="submission" date="2017-07" db="EMBL/GenBank/DDBJ databases">
        <title>Phylogenetic study on the rhizospheric bacterium Ochrobactrum sp. A44.</title>
        <authorList>
            <person name="Krzyzanowska D.M."/>
            <person name="Ossowicki A."/>
            <person name="Rajewska M."/>
            <person name="Maciag T."/>
            <person name="Kaczynski Z."/>
            <person name="Czerwicka M."/>
            <person name="Jafra S."/>
        </authorList>
    </citation>
    <scope>NUCLEOTIDE SEQUENCE [LARGE SCALE GENOMIC DNA]</scope>
    <source>
        <strain evidence="8 9">A44</strain>
    </source>
</reference>
<dbReference type="InterPro" id="IPR027417">
    <property type="entry name" value="P-loop_NTPase"/>
</dbReference>
<dbReference type="Pfam" id="PF00005">
    <property type="entry name" value="ABC_tran"/>
    <property type="match status" value="1"/>
</dbReference>
<dbReference type="AlphaFoldDB" id="A0A248UE30"/>
<evidence type="ECO:0000256" key="6">
    <source>
        <dbReference type="ARBA" id="ARBA00022970"/>
    </source>
</evidence>
<evidence type="ECO:0000256" key="3">
    <source>
        <dbReference type="ARBA" id="ARBA00022448"/>
    </source>
</evidence>
<gene>
    <name evidence="8" type="ORF">CES85_5676</name>
</gene>
<name>A0A248UE30_9HYPH</name>
<keyword evidence="4" id="KW-0547">Nucleotide-binding</keyword>
<dbReference type="Gene3D" id="3.40.50.300">
    <property type="entry name" value="P-loop containing nucleotide triphosphate hydrolases"/>
    <property type="match status" value="1"/>
</dbReference>
<dbReference type="EMBL" id="CP022603">
    <property type="protein sequence ID" value="ASV84872.1"/>
    <property type="molecule type" value="Genomic_DNA"/>
</dbReference>
<sequence length="245" mass="26479">MLEINQLAAAYDGIKALKGVSLKVLPGEIVALIGPNGAGKSTLLNCISGLVRPTEGSILFQSSDITKTPAYRISQLGLQHVPEGRQILVDLTVEENLQIGTLALGKRLPRLSLEDVYGLFPILREKRLQRSGDLSGGQQQMLAIGRALVANPGLLLLDEPSLGLSPLITDQVFETLKRLNETGLTILIVEQNALRALTYTQRAYILERGRVVLEGPSAELLTDPRVAEHYLGNAKSSSESSITHL</sequence>
<dbReference type="SMART" id="SM00382">
    <property type="entry name" value="AAA"/>
    <property type="match status" value="1"/>
</dbReference>
<dbReference type="GO" id="GO:0015807">
    <property type="term" value="P:L-amino acid transport"/>
    <property type="evidence" value="ECO:0007669"/>
    <property type="project" value="TreeGrafter"/>
</dbReference>
<keyword evidence="3" id="KW-0813">Transport</keyword>
<evidence type="ECO:0000313" key="9">
    <source>
        <dbReference type="Proteomes" id="UP000215256"/>
    </source>
</evidence>
<protein>
    <submittedName>
        <fullName evidence="8">ABC transporter family protein</fullName>
    </submittedName>
</protein>
<organism evidence="8 9">
    <name type="scientific">Ochrobactrum quorumnocens</name>
    <dbReference type="NCBI Taxonomy" id="271865"/>
    <lineage>
        <taxon>Bacteria</taxon>
        <taxon>Pseudomonadati</taxon>
        <taxon>Pseudomonadota</taxon>
        <taxon>Alphaproteobacteria</taxon>
        <taxon>Hyphomicrobiales</taxon>
        <taxon>Brucellaceae</taxon>
        <taxon>Brucella/Ochrobactrum group</taxon>
        <taxon>Ochrobactrum</taxon>
    </lineage>
</organism>
<dbReference type="PROSITE" id="PS50893">
    <property type="entry name" value="ABC_TRANSPORTER_2"/>
    <property type="match status" value="1"/>
</dbReference>
<evidence type="ECO:0000256" key="5">
    <source>
        <dbReference type="ARBA" id="ARBA00022840"/>
    </source>
</evidence>
<comment type="similarity">
    <text evidence="2">Belongs to the ABC transporter superfamily.</text>
</comment>
<dbReference type="RefSeq" id="WP_095445499.1">
    <property type="nucleotide sequence ID" value="NZ_CP022603.1"/>
</dbReference>
<dbReference type="GO" id="GO:0015658">
    <property type="term" value="F:branched-chain amino acid transmembrane transporter activity"/>
    <property type="evidence" value="ECO:0007669"/>
    <property type="project" value="TreeGrafter"/>
</dbReference>
<evidence type="ECO:0000259" key="7">
    <source>
        <dbReference type="PROSITE" id="PS50893"/>
    </source>
</evidence>
<dbReference type="OrthoDB" id="8445866at2"/>
<dbReference type="Proteomes" id="UP000215256">
    <property type="component" value="Chromosome 2"/>
</dbReference>
<evidence type="ECO:0000313" key="8">
    <source>
        <dbReference type="EMBL" id="ASV84872.1"/>
    </source>
</evidence>
<keyword evidence="5" id="KW-0067">ATP-binding</keyword>
<proteinExistence type="inferred from homology"/>
<comment type="subcellular location">
    <subcellularLocation>
        <location evidence="1">Cell inner membrane</location>
    </subcellularLocation>
</comment>
<dbReference type="GO" id="GO:0016887">
    <property type="term" value="F:ATP hydrolysis activity"/>
    <property type="evidence" value="ECO:0007669"/>
    <property type="project" value="InterPro"/>
</dbReference>
<evidence type="ECO:0000256" key="4">
    <source>
        <dbReference type="ARBA" id="ARBA00022741"/>
    </source>
</evidence>